<dbReference type="AlphaFoldDB" id="A0A069RFD1"/>
<evidence type="ECO:0000256" key="12">
    <source>
        <dbReference type="ARBA" id="ARBA00023012"/>
    </source>
</evidence>
<dbReference type="OrthoDB" id="9762826at2"/>
<keyword evidence="4" id="KW-1003">Cell membrane</keyword>
<organism evidence="17 18">
    <name type="scientific">Peptoclostridium litorale DSM 5388</name>
    <dbReference type="NCBI Taxonomy" id="1121324"/>
    <lineage>
        <taxon>Bacteria</taxon>
        <taxon>Bacillati</taxon>
        <taxon>Bacillota</taxon>
        <taxon>Clostridia</taxon>
        <taxon>Peptostreptococcales</taxon>
        <taxon>Peptoclostridiaceae</taxon>
        <taxon>Peptoclostridium</taxon>
    </lineage>
</organism>
<dbReference type="Gene3D" id="6.10.340.10">
    <property type="match status" value="1"/>
</dbReference>
<keyword evidence="9 17" id="KW-0418">Kinase</keyword>
<dbReference type="PRINTS" id="PR00344">
    <property type="entry name" value="BCTRLSENSOR"/>
</dbReference>
<dbReference type="CDD" id="cd00082">
    <property type="entry name" value="HisKA"/>
    <property type="match status" value="1"/>
</dbReference>
<dbReference type="InterPro" id="IPR004358">
    <property type="entry name" value="Sig_transdc_His_kin-like_C"/>
</dbReference>
<keyword evidence="10" id="KW-0067">ATP-binding</keyword>
<evidence type="ECO:0000256" key="11">
    <source>
        <dbReference type="ARBA" id="ARBA00022989"/>
    </source>
</evidence>
<dbReference type="InterPro" id="IPR050398">
    <property type="entry name" value="HssS/ArlS-like"/>
</dbReference>
<dbReference type="Pfam" id="PF00672">
    <property type="entry name" value="HAMP"/>
    <property type="match status" value="1"/>
</dbReference>
<dbReference type="PROSITE" id="PS50109">
    <property type="entry name" value="HIS_KIN"/>
    <property type="match status" value="1"/>
</dbReference>
<dbReference type="PROSITE" id="PS50885">
    <property type="entry name" value="HAMP"/>
    <property type="match status" value="1"/>
</dbReference>
<dbReference type="SMART" id="SM00387">
    <property type="entry name" value="HATPase_c"/>
    <property type="match status" value="1"/>
</dbReference>
<dbReference type="InterPro" id="IPR003661">
    <property type="entry name" value="HisK_dim/P_dom"/>
</dbReference>
<evidence type="ECO:0000313" key="18">
    <source>
        <dbReference type="Proteomes" id="UP000027946"/>
    </source>
</evidence>
<dbReference type="InterPro" id="IPR003594">
    <property type="entry name" value="HATPase_dom"/>
</dbReference>
<dbReference type="PANTHER" id="PTHR45528">
    <property type="entry name" value="SENSOR HISTIDINE KINASE CPXA"/>
    <property type="match status" value="1"/>
</dbReference>
<feature type="domain" description="Histidine kinase" evidence="15">
    <location>
        <begin position="289"/>
        <end position="512"/>
    </location>
</feature>
<evidence type="ECO:0000259" key="15">
    <source>
        <dbReference type="PROSITE" id="PS50109"/>
    </source>
</evidence>
<dbReference type="Pfam" id="PF02518">
    <property type="entry name" value="HATPase_c"/>
    <property type="match status" value="1"/>
</dbReference>
<dbReference type="EC" id="2.7.13.3" evidence="3"/>
<dbReference type="GO" id="GO:0005524">
    <property type="term" value="F:ATP binding"/>
    <property type="evidence" value="ECO:0007669"/>
    <property type="project" value="UniProtKB-KW"/>
</dbReference>
<dbReference type="CDD" id="cd06225">
    <property type="entry name" value="HAMP"/>
    <property type="match status" value="1"/>
</dbReference>
<dbReference type="InterPro" id="IPR003660">
    <property type="entry name" value="HAMP_dom"/>
</dbReference>
<evidence type="ECO:0000256" key="6">
    <source>
        <dbReference type="ARBA" id="ARBA00022679"/>
    </source>
</evidence>
<dbReference type="FunFam" id="3.30.565.10:FF:000006">
    <property type="entry name" value="Sensor histidine kinase WalK"/>
    <property type="match status" value="1"/>
</dbReference>
<protein>
    <recommendedName>
        <fullName evidence="3">histidine kinase</fullName>
        <ecNumber evidence="3">2.7.13.3</ecNumber>
    </recommendedName>
</protein>
<dbReference type="SMART" id="SM00304">
    <property type="entry name" value="HAMP"/>
    <property type="match status" value="1"/>
</dbReference>
<dbReference type="RefSeq" id="WP_143182452.1">
    <property type="nucleotide sequence ID" value="NZ_FSRH01000010.1"/>
</dbReference>
<evidence type="ECO:0000256" key="14">
    <source>
        <dbReference type="SAM" id="Phobius"/>
    </source>
</evidence>
<evidence type="ECO:0000256" key="8">
    <source>
        <dbReference type="ARBA" id="ARBA00022741"/>
    </source>
</evidence>
<dbReference type="CDD" id="cd00075">
    <property type="entry name" value="HATPase"/>
    <property type="match status" value="1"/>
</dbReference>
<dbReference type="InterPro" id="IPR036890">
    <property type="entry name" value="HATPase_C_sf"/>
</dbReference>
<dbReference type="Pfam" id="PF00512">
    <property type="entry name" value="HisKA"/>
    <property type="match status" value="1"/>
</dbReference>
<dbReference type="STRING" id="1121324.CLIT_10c02250"/>
<reference evidence="17 18" key="1">
    <citation type="submission" date="2014-03" db="EMBL/GenBank/DDBJ databases">
        <title>Genome sequence of Clostridium litorale W6, DSM 5388.</title>
        <authorList>
            <person name="Poehlein A."/>
            <person name="Jagirdar A."/>
            <person name="Khonsari B."/>
            <person name="Chibani C.M."/>
            <person name="Gutierrez Gutierrez D.A."/>
            <person name="Davydova E."/>
            <person name="Alghaithi H.S."/>
            <person name="Nair K.P."/>
            <person name="Dhamotharan K."/>
            <person name="Chandran L."/>
            <person name="G W."/>
            <person name="Daniel R."/>
        </authorList>
    </citation>
    <scope>NUCLEOTIDE SEQUENCE [LARGE SCALE GENOMIC DNA]</scope>
    <source>
        <strain evidence="17 18">W6</strain>
    </source>
</reference>
<sequence>MEKKRDRISGGTRKLRGKMFFMWMISLLIPIVILISYNYMLYGPKAFIFLTNPEFFNREIWQMERYNSSEYTSRYFNNLILENPDSVLNVKNHDVILNEDEIRRYEMIVLIRRNDQVISVNDLSTKAGKEVTEKMKGLGGDVLPKFKGGMETNNQELFVKTGYVVQRQTDFYFNDGDEGSIFILRKFTNIPGRISQAVMQNLILIIGMMALMQAFFSYRMSREITRPIDDIIQATNQVRDGNFSYRMKSRARGVLNELVLAINDMIVDLDAGRKYRRQIEKTRQEFLANLSHDLKTPMTSIKIHIDAIRDGVVSTPEKMDRYLSNIHRKVQDMDSMLEELKTFSELETGIGNYTFYNVNFNAVMEDIIDEFRYDIADSPIEIRYHADLPEGETVEVDVEKMKRVVLNIITNSIKYAKTETLVIDVNMKNTVYNEVPAVQLSIKDNGVGVPQDKLDRIFEKFYRADEARSHQQPGSGLGLAIAKTIVEQHGGSIEAISLPGEGLEIIITLQKI</sequence>
<evidence type="ECO:0000259" key="16">
    <source>
        <dbReference type="PROSITE" id="PS50885"/>
    </source>
</evidence>
<keyword evidence="13 14" id="KW-0472">Membrane</keyword>
<dbReference type="SMART" id="SM00388">
    <property type="entry name" value="HisKA"/>
    <property type="match status" value="1"/>
</dbReference>
<dbReference type="SUPFAM" id="SSF55874">
    <property type="entry name" value="ATPase domain of HSP90 chaperone/DNA topoisomerase II/histidine kinase"/>
    <property type="match status" value="1"/>
</dbReference>
<dbReference type="SUPFAM" id="SSF47384">
    <property type="entry name" value="Homodimeric domain of signal transducing histidine kinase"/>
    <property type="match status" value="1"/>
</dbReference>
<comment type="subcellular location">
    <subcellularLocation>
        <location evidence="2">Cell membrane</location>
        <topology evidence="2">Multi-pass membrane protein</topology>
    </subcellularLocation>
</comment>
<evidence type="ECO:0000256" key="1">
    <source>
        <dbReference type="ARBA" id="ARBA00000085"/>
    </source>
</evidence>
<dbReference type="EMBL" id="JJMM01000010">
    <property type="protein sequence ID" value="KDR95498.1"/>
    <property type="molecule type" value="Genomic_DNA"/>
</dbReference>
<evidence type="ECO:0000256" key="5">
    <source>
        <dbReference type="ARBA" id="ARBA00022553"/>
    </source>
</evidence>
<keyword evidence="7 14" id="KW-0812">Transmembrane</keyword>
<evidence type="ECO:0000256" key="9">
    <source>
        <dbReference type="ARBA" id="ARBA00022777"/>
    </source>
</evidence>
<keyword evidence="11 14" id="KW-1133">Transmembrane helix</keyword>
<proteinExistence type="predicted"/>
<comment type="catalytic activity">
    <reaction evidence="1">
        <text>ATP + protein L-histidine = ADP + protein N-phospho-L-histidine.</text>
        <dbReference type="EC" id="2.7.13.3"/>
    </reaction>
</comment>
<dbReference type="SUPFAM" id="SSF158472">
    <property type="entry name" value="HAMP domain-like"/>
    <property type="match status" value="1"/>
</dbReference>
<dbReference type="Gene3D" id="1.10.287.130">
    <property type="match status" value="1"/>
</dbReference>
<dbReference type="GO" id="GO:0005886">
    <property type="term" value="C:plasma membrane"/>
    <property type="evidence" value="ECO:0007669"/>
    <property type="project" value="UniProtKB-SubCell"/>
</dbReference>
<comment type="caution">
    <text evidence="17">The sequence shown here is derived from an EMBL/GenBank/DDBJ whole genome shotgun (WGS) entry which is preliminary data.</text>
</comment>
<accession>A0A069RFD1</accession>
<feature type="transmembrane region" description="Helical" evidence="14">
    <location>
        <begin position="20"/>
        <end position="42"/>
    </location>
</feature>
<dbReference type="PANTHER" id="PTHR45528:SF1">
    <property type="entry name" value="SENSOR HISTIDINE KINASE CPXA"/>
    <property type="match status" value="1"/>
</dbReference>
<dbReference type="Proteomes" id="UP000027946">
    <property type="component" value="Unassembled WGS sequence"/>
</dbReference>
<evidence type="ECO:0000256" key="2">
    <source>
        <dbReference type="ARBA" id="ARBA00004651"/>
    </source>
</evidence>
<keyword evidence="8" id="KW-0547">Nucleotide-binding</keyword>
<dbReference type="eggNOG" id="COG5002">
    <property type="taxonomic scope" value="Bacteria"/>
</dbReference>
<name>A0A069RFD1_PEPLI</name>
<evidence type="ECO:0000256" key="7">
    <source>
        <dbReference type="ARBA" id="ARBA00022692"/>
    </source>
</evidence>
<keyword evidence="18" id="KW-1185">Reference proteome</keyword>
<evidence type="ECO:0000256" key="4">
    <source>
        <dbReference type="ARBA" id="ARBA00022475"/>
    </source>
</evidence>
<evidence type="ECO:0000256" key="3">
    <source>
        <dbReference type="ARBA" id="ARBA00012438"/>
    </source>
</evidence>
<dbReference type="InterPro" id="IPR005467">
    <property type="entry name" value="His_kinase_dom"/>
</dbReference>
<dbReference type="GO" id="GO:0000155">
    <property type="term" value="F:phosphorelay sensor kinase activity"/>
    <property type="evidence" value="ECO:0007669"/>
    <property type="project" value="InterPro"/>
</dbReference>
<dbReference type="Gene3D" id="3.30.565.10">
    <property type="entry name" value="Histidine kinase-like ATPase, C-terminal domain"/>
    <property type="match status" value="1"/>
</dbReference>
<keyword evidence="12" id="KW-0902">Two-component regulatory system</keyword>
<evidence type="ECO:0000313" key="17">
    <source>
        <dbReference type="EMBL" id="KDR95498.1"/>
    </source>
</evidence>
<evidence type="ECO:0000256" key="10">
    <source>
        <dbReference type="ARBA" id="ARBA00022840"/>
    </source>
</evidence>
<feature type="domain" description="HAMP" evidence="16">
    <location>
        <begin position="222"/>
        <end position="274"/>
    </location>
</feature>
<keyword evidence="5" id="KW-0597">Phosphoprotein</keyword>
<dbReference type="InterPro" id="IPR036097">
    <property type="entry name" value="HisK_dim/P_sf"/>
</dbReference>
<keyword evidence="6 17" id="KW-0808">Transferase</keyword>
<evidence type="ECO:0000256" key="13">
    <source>
        <dbReference type="ARBA" id="ARBA00023136"/>
    </source>
</evidence>
<gene>
    <name evidence="17" type="primary">walK</name>
    <name evidence="17" type="ORF">CLIT_10c02250</name>
</gene>